<dbReference type="AlphaFoldDB" id="A0A023FC21"/>
<keyword evidence="2" id="KW-0732">Signal</keyword>
<evidence type="ECO:0000256" key="1">
    <source>
        <dbReference type="SAM" id="MobiDB-lite"/>
    </source>
</evidence>
<feature type="non-terminal residue" evidence="3">
    <location>
        <position position="158"/>
    </location>
</feature>
<accession>A0A023FC21</accession>
<feature type="region of interest" description="Disordered" evidence="1">
    <location>
        <begin position="96"/>
        <end position="124"/>
    </location>
</feature>
<feature type="chain" id="PRO_5001516310" evidence="2">
    <location>
        <begin position="18"/>
        <end position="158"/>
    </location>
</feature>
<protein>
    <submittedName>
        <fullName evidence="3">Putative secreted protein</fullName>
    </submittedName>
</protein>
<name>A0A023FC21_AMBCJ</name>
<dbReference type="EMBL" id="GBBK01005370">
    <property type="protein sequence ID" value="JAC19112.1"/>
    <property type="molecule type" value="mRNA"/>
</dbReference>
<feature type="signal peptide" evidence="2">
    <location>
        <begin position="1"/>
        <end position="17"/>
    </location>
</feature>
<proteinExistence type="evidence at transcript level"/>
<organism evidence="3">
    <name type="scientific">Amblyomma cajennense</name>
    <name type="common">Cayenne tick</name>
    <name type="synonym">Acarus cajennensis</name>
    <dbReference type="NCBI Taxonomy" id="34607"/>
    <lineage>
        <taxon>Eukaryota</taxon>
        <taxon>Metazoa</taxon>
        <taxon>Ecdysozoa</taxon>
        <taxon>Arthropoda</taxon>
        <taxon>Chelicerata</taxon>
        <taxon>Arachnida</taxon>
        <taxon>Acari</taxon>
        <taxon>Parasitiformes</taxon>
        <taxon>Ixodida</taxon>
        <taxon>Ixodoidea</taxon>
        <taxon>Ixodidae</taxon>
        <taxon>Amblyomminae</taxon>
        <taxon>Amblyomma</taxon>
    </lineage>
</organism>
<evidence type="ECO:0000256" key="2">
    <source>
        <dbReference type="SAM" id="SignalP"/>
    </source>
</evidence>
<evidence type="ECO:0000313" key="3">
    <source>
        <dbReference type="EMBL" id="JAC19112.1"/>
    </source>
</evidence>
<sequence length="158" mass="17216">MLHPLLFLLFFGESLLAHGLLEPLMATLPLQVLRDEVRVVVLQVHLGLGGLVQRVATQPDTRTRVRSGRSHSPPVLLLLPRLGTRAGLPTAKLPAEEHGKEAAAQLHTHTSSQYGNPNSPHRHCTTKRAVLPTNVAPQHPRETKECGALLTRQVGDDA</sequence>
<reference evidence="3" key="1">
    <citation type="submission" date="2014-03" db="EMBL/GenBank/DDBJ databases">
        <title>The sialotranscriptome of Amblyomma triste, Amblyomma parvum and Amblyomma cajennense ticks, uncovered by 454-based RNA-seq.</title>
        <authorList>
            <person name="Garcia G.R."/>
            <person name="Gardinassi L.G."/>
            <person name="Ribeiro J.M."/>
            <person name="Anatriello E."/>
            <person name="Ferreira B.R."/>
            <person name="Moreira H.N."/>
            <person name="Mafra C."/>
            <person name="Olegario M.M."/>
            <person name="Szabo P.J."/>
            <person name="Miranda-Santos I.K."/>
            <person name="Maruyama S.R."/>
        </authorList>
    </citation>
    <scope>NUCLEOTIDE SEQUENCE</scope>
    <source>
        <strain evidence="3">Uberlandia</strain>
        <tissue evidence="3">Salivary glands</tissue>
    </source>
</reference>
<feature type="compositionally biased region" description="Polar residues" evidence="1">
    <location>
        <begin position="107"/>
        <end position="119"/>
    </location>
</feature>